<keyword evidence="2" id="KW-0238">DNA-binding</keyword>
<evidence type="ECO:0000256" key="2">
    <source>
        <dbReference type="ARBA" id="ARBA00023125"/>
    </source>
</evidence>
<dbReference type="PROSITE" id="PS51294">
    <property type="entry name" value="HTH_MYB"/>
    <property type="match status" value="1"/>
</dbReference>
<evidence type="ECO:0000313" key="7">
    <source>
        <dbReference type="Proteomes" id="UP000288805"/>
    </source>
</evidence>
<comment type="caution">
    <text evidence="6">The sequence shown here is derived from an EMBL/GenBank/DDBJ whole genome shotgun (WGS) entry which is preliminary data.</text>
</comment>
<dbReference type="AlphaFoldDB" id="A0A438BQI4"/>
<proteinExistence type="predicted"/>
<dbReference type="CDD" id="cd00167">
    <property type="entry name" value="SANT"/>
    <property type="match status" value="1"/>
</dbReference>
<dbReference type="SMART" id="SM00717">
    <property type="entry name" value="SANT"/>
    <property type="match status" value="1"/>
</dbReference>
<dbReference type="InterPro" id="IPR015495">
    <property type="entry name" value="Myb_TF_plants"/>
</dbReference>
<dbReference type="GO" id="GO:0003677">
    <property type="term" value="F:DNA binding"/>
    <property type="evidence" value="ECO:0007669"/>
    <property type="project" value="UniProtKB-KW"/>
</dbReference>
<dbReference type="SUPFAM" id="SSF46689">
    <property type="entry name" value="Homeodomain-like"/>
    <property type="match status" value="1"/>
</dbReference>
<feature type="domain" description="Myb-like" evidence="4">
    <location>
        <begin position="32"/>
        <end position="84"/>
    </location>
</feature>
<keyword evidence="3" id="KW-0539">Nucleus</keyword>
<name>A0A438BQI4_VITVI</name>
<sequence>MGLRWFLSSSMFDGKLIGLISSIFAGKSMMARPKEQRQIWTEEEDHKLIECKSRHPHLSWPNIAMLAGLERSGRSCRERWNNSLTEDNTITRLQLLYGNRANRWNNHVKKKLGISTHQNIPDPQALSSEPEYSKRKLHSYTHFSLTRYRQPLVHF</sequence>
<evidence type="ECO:0000256" key="1">
    <source>
        <dbReference type="ARBA" id="ARBA00004123"/>
    </source>
</evidence>
<gene>
    <name evidence="6" type="primary">WER_8</name>
    <name evidence="6" type="ORF">CK203_105541</name>
</gene>
<dbReference type="Proteomes" id="UP000288805">
    <property type="component" value="Unassembled WGS sequence"/>
</dbReference>
<feature type="domain" description="HTH myb-type" evidence="5">
    <location>
        <begin position="32"/>
        <end position="88"/>
    </location>
</feature>
<dbReference type="PANTHER" id="PTHR10641:SF1103">
    <property type="entry name" value="TRANSCRIPTION FACTOR MYB72"/>
    <property type="match status" value="1"/>
</dbReference>
<dbReference type="InterPro" id="IPR009057">
    <property type="entry name" value="Homeodomain-like_sf"/>
</dbReference>
<accession>A0A438BQI4</accession>
<evidence type="ECO:0000259" key="5">
    <source>
        <dbReference type="PROSITE" id="PS51294"/>
    </source>
</evidence>
<dbReference type="InterPro" id="IPR001005">
    <property type="entry name" value="SANT/Myb"/>
</dbReference>
<dbReference type="EMBL" id="QGNW01002660">
    <property type="protein sequence ID" value="RVW13225.1"/>
    <property type="molecule type" value="Genomic_DNA"/>
</dbReference>
<dbReference type="InterPro" id="IPR017930">
    <property type="entry name" value="Myb_dom"/>
</dbReference>
<dbReference type="GO" id="GO:0005634">
    <property type="term" value="C:nucleus"/>
    <property type="evidence" value="ECO:0007669"/>
    <property type="project" value="UniProtKB-SubCell"/>
</dbReference>
<protein>
    <submittedName>
        <fullName evidence="6">Transcription factor WER</fullName>
    </submittedName>
</protein>
<dbReference type="Gene3D" id="1.10.10.60">
    <property type="entry name" value="Homeodomain-like"/>
    <property type="match status" value="1"/>
</dbReference>
<comment type="subcellular location">
    <subcellularLocation>
        <location evidence="1">Nucleus</location>
    </subcellularLocation>
</comment>
<reference evidence="6 7" key="1">
    <citation type="journal article" date="2018" name="PLoS Genet.">
        <title>Population sequencing reveals clonal diversity and ancestral inbreeding in the grapevine cultivar Chardonnay.</title>
        <authorList>
            <person name="Roach M.J."/>
            <person name="Johnson D.L."/>
            <person name="Bohlmann J."/>
            <person name="van Vuuren H.J."/>
            <person name="Jones S.J."/>
            <person name="Pretorius I.S."/>
            <person name="Schmidt S.A."/>
            <person name="Borneman A.R."/>
        </authorList>
    </citation>
    <scope>NUCLEOTIDE SEQUENCE [LARGE SCALE GENOMIC DNA]</scope>
    <source>
        <strain evidence="7">cv. Chardonnay</strain>
        <tissue evidence="6">Leaf</tissue>
    </source>
</reference>
<dbReference type="PANTHER" id="PTHR10641">
    <property type="entry name" value="MYB FAMILY TRANSCRIPTION FACTOR"/>
    <property type="match status" value="1"/>
</dbReference>
<dbReference type="PROSITE" id="PS50090">
    <property type="entry name" value="MYB_LIKE"/>
    <property type="match status" value="1"/>
</dbReference>
<evidence type="ECO:0000313" key="6">
    <source>
        <dbReference type="EMBL" id="RVW13225.1"/>
    </source>
</evidence>
<dbReference type="Pfam" id="PF00249">
    <property type="entry name" value="Myb_DNA-binding"/>
    <property type="match status" value="1"/>
</dbReference>
<organism evidence="6 7">
    <name type="scientific">Vitis vinifera</name>
    <name type="common">Grape</name>
    <dbReference type="NCBI Taxonomy" id="29760"/>
    <lineage>
        <taxon>Eukaryota</taxon>
        <taxon>Viridiplantae</taxon>
        <taxon>Streptophyta</taxon>
        <taxon>Embryophyta</taxon>
        <taxon>Tracheophyta</taxon>
        <taxon>Spermatophyta</taxon>
        <taxon>Magnoliopsida</taxon>
        <taxon>eudicotyledons</taxon>
        <taxon>Gunneridae</taxon>
        <taxon>Pentapetalae</taxon>
        <taxon>rosids</taxon>
        <taxon>Vitales</taxon>
        <taxon>Vitaceae</taxon>
        <taxon>Viteae</taxon>
        <taxon>Vitis</taxon>
    </lineage>
</organism>
<evidence type="ECO:0000256" key="3">
    <source>
        <dbReference type="ARBA" id="ARBA00023242"/>
    </source>
</evidence>
<evidence type="ECO:0000259" key="4">
    <source>
        <dbReference type="PROSITE" id="PS50090"/>
    </source>
</evidence>